<evidence type="ECO:0000313" key="2">
    <source>
        <dbReference type="EMBL" id="CDW27078.1"/>
    </source>
</evidence>
<name>A0A0K2TLU2_LEPSM</name>
<organism evidence="2">
    <name type="scientific">Lepeophtheirus salmonis</name>
    <name type="common">Salmon louse</name>
    <name type="synonym">Caligus salmonis</name>
    <dbReference type="NCBI Taxonomy" id="72036"/>
    <lineage>
        <taxon>Eukaryota</taxon>
        <taxon>Metazoa</taxon>
        <taxon>Ecdysozoa</taxon>
        <taxon>Arthropoda</taxon>
        <taxon>Crustacea</taxon>
        <taxon>Multicrustacea</taxon>
        <taxon>Hexanauplia</taxon>
        <taxon>Copepoda</taxon>
        <taxon>Siphonostomatoida</taxon>
        <taxon>Caligidae</taxon>
        <taxon>Lepeophtheirus</taxon>
    </lineage>
</organism>
<evidence type="ECO:0000256" key="1">
    <source>
        <dbReference type="SAM" id="Phobius"/>
    </source>
</evidence>
<dbReference type="EMBL" id="HACA01009717">
    <property type="protein sequence ID" value="CDW27078.1"/>
    <property type="molecule type" value="Transcribed_RNA"/>
</dbReference>
<reference evidence="2" key="1">
    <citation type="submission" date="2014-05" db="EMBL/GenBank/DDBJ databases">
        <authorList>
            <person name="Chronopoulou M."/>
        </authorList>
    </citation>
    <scope>NUCLEOTIDE SEQUENCE</scope>
    <source>
        <tissue evidence="2">Whole organism</tissue>
    </source>
</reference>
<proteinExistence type="predicted"/>
<sequence>MLKSLAILVRVLVGFLAILALTTLGVLFDSSLPDLGMP</sequence>
<protein>
    <submittedName>
        <fullName evidence="2">Uncharacterized protein</fullName>
    </submittedName>
</protein>
<dbReference type="AlphaFoldDB" id="A0A0K2TLU2"/>
<keyword evidence="1" id="KW-1133">Transmembrane helix</keyword>
<keyword evidence="1" id="KW-0472">Membrane</keyword>
<keyword evidence="1" id="KW-0812">Transmembrane</keyword>
<accession>A0A0K2TLU2</accession>
<feature type="transmembrane region" description="Helical" evidence="1">
    <location>
        <begin position="7"/>
        <end position="28"/>
    </location>
</feature>